<dbReference type="InterPro" id="IPR041888">
    <property type="entry name" value="RING-HC_ZNF598/HEL2"/>
</dbReference>
<evidence type="ECO:0000256" key="7">
    <source>
        <dbReference type="ARBA" id="ARBA00022679"/>
    </source>
</evidence>
<dbReference type="InterPro" id="IPR057634">
    <property type="entry name" value="PAH_ZNF598/HEL2"/>
</dbReference>
<evidence type="ECO:0000256" key="9">
    <source>
        <dbReference type="ARBA" id="ARBA00022771"/>
    </source>
</evidence>
<evidence type="ECO:0000256" key="3">
    <source>
        <dbReference type="ARBA" id="ARBA00004906"/>
    </source>
</evidence>
<evidence type="ECO:0000313" key="16">
    <source>
        <dbReference type="Proteomes" id="UP000094801"/>
    </source>
</evidence>
<evidence type="ECO:0000256" key="2">
    <source>
        <dbReference type="ARBA" id="ARBA00004496"/>
    </source>
</evidence>
<dbReference type="InterPro" id="IPR013087">
    <property type="entry name" value="Znf_C2H2_type"/>
</dbReference>
<comment type="subcellular location">
    <subcellularLocation>
        <location evidence="2">Cytoplasm</location>
    </subcellularLocation>
</comment>
<keyword evidence="9 12" id="KW-0863">Zinc-finger</keyword>
<evidence type="ECO:0000256" key="12">
    <source>
        <dbReference type="PROSITE-ProRule" id="PRU00175"/>
    </source>
</evidence>
<dbReference type="EC" id="2.3.2.27" evidence="4"/>
<keyword evidence="6" id="KW-0597">Phosphoprotein</keyword>
<feature type="domain" description="RING-type" evidence="14">
    <location>
        <begin position="11"/>
        <end position="51"/>
    </location>
</feature>
<dbReference type="SUPFAM" id="SSF57850">
    <property type="entry name" value="RING/U-box"/>
    <property type="match status" value="1"/>
</dbReference>
<evidence type="ECO:0000256" key="8">
    <source>
        <dbReference type="ARBA" id="ARBA00022723"/>
    </source>
</evidence>
<dbReference type="InterPro" id="IPR001841">
    <property type="entry name" value="Znf_RING"/>
</dbReference>
<sequence length="402" mass="46563">EKESEDDENSCIVCADNIIIASISNCNHKVCHKCCFRQRALYNKKLCLVCRTENERTIFTEDIEVEEYSAISSSDIVTSVEKYGIDFTSFNCKLDTLNLLKYQCPLKQCKMETFDNFKKLNEHVREKHDRQYCTLCANFKKAFISELKLYTTRQLQTHQFKGDEEGFKGHPLCKFCSGKRFYSEDELFVHLREKHEKCHVCDQIDSTSPQYFKNYDQLFSHFREAHYICNVQSCLDQKFVVFADDLDLKSHMIKEHGNIFGNSKVLLSSSGTGFGSQLNIFGGVQNSHNGSGNRNGNGNQQRGSEIQQHDTYETKKLRLDERARHYLNYSQPQFETFQATNIAYSKNDITVSELLATYKQLFQNTSESDLNLLLYDLSALFPPASIKHKEVKEVNDKSQNRK</sequence>
<evidence type="ECO:0000256" key="4">
    <source>
        <dbReference type="ARBA" id="ARBA00012483"/>
    </source>
</evidence>
<keyword evidence="16" id="KW-1185">Reference proteome</keyword>
<dbReference type="AlphaFoldDB" id="A0A1E4T5W0"/>
<keyword evidence="10" id="KW-0862">Zinc</keyword>
<feature type="non-terminal residue" evidence="15">
    <location>
        <position position="1"/>
    </location>
</feature>
<evidence type="ECO:0000256" key="5">
    <source>
        <dbReference type="ARBA" id="ARBA00022490"/>
    </source>
</evidence>
<dbReference type="GO" id="GO:0008270">
    <property type="term" value="F:zinc ion binding"/>
    <property type="evidence" value="ECO:0007669"/>
    <property type="project" value="UniProtKB-KW"/>
</dbReference>
<keyword evidence="8" id="KW-0479">Metal-binding</keyword>
<evidence type="ECO:0000256" key="6">
    <source>
        <dbReference type="ARBA" id="ARBA00022553"/>
    </source>
</evidence>
<dbReference type="GO" id="GO:0005737">
    <property type="term" value="C:cytoplasm"/>
    <property type="evidence" value="ECO:0007669"/>
    <property type="project" value="UniProtKB-SubCell"/>
</dbReference>
<dbReference type="InterPro" id="IPR013083">
    <property type="entry name" value="Znf_RING/FYVE/PHD"/>
</dbReference>
<dbReference type="GO" id="GO:0061630">
    <property type="term" value="F:ubiquitin protein ligase activity"/>
    <property type="evidence" value="ECO:0007669"/>
    <property type="project" value="UniProtKB-EC"/>
</dbReference>
<dbReference type="Gene3D" id="3.30.40.10">
    <property type="entry name" value="Zinc/RING finger domain, C3HC4 (zinc finger)"/>
    <property type="match status" value="1"/>
</dbReference>
<feature type="region of interest" description="Disordered" evidence="13">
    <location>
        <begin position="285"/>
        <end position="308"/>
    </location>
</feature>
<comment type="catalytic activity">
    <reaction evidence="1">
        <text>S-ubiquitinyl-[E2 ubiquitin-conjugating enzyme]-L-cysteine + [acceptor protein]-L-lysine = [E2 ubiquitin-conjugating enzyme]-L-cysteine + N(6)-ubiquitinyl-[acceptor protein]-L-lysine.</text>
        <dbReference type="EC" id="2.3.2.27"/>
    </reaction>
</comment>
<dbReference type="SMART" id="SM00355">
    <property type="entry name" value="ZnF_C2H2"/>
    <property type="match status" value="4"/>
</dbReference>
<comment type="pathway">
    <text evidence="3">Protein modification; protein ubiquitination.</text>
</comment>
<evidence type="ECO:0000256" key="11">
    <source>
        <dbReference type="ARBA" id="ARBA00035113"/>
    </source>
</evidence>
<evidence type="ECO:0000256" key="13">
    <source>
        <dbReference type="SAM" id="MobiDB-lite"/>
    </source>
</evidence>
<dbReference type="STRING" id="983967.A0A1E4T5W0"/>
<comment type="similarity">
    <text evidence="11">Belongs to the ZNF598/HEL2 family.</text>
</comment>
<dbReference type="PANTHER" id="PTHR22938:SF0">
    <property type="entry name" value="E3 UBIQUITIN-PROTEIN LIGASE ZNF598"/>
    <property type="match status" value="1"/>
</dbReference>
<gene>
    <name evidence="15" type="ORF">CANARDRAFT_179497</name>
</gene>
<dbReference type="GO" id="GO:0016567">
    <property type="term" value="P:protein ubiquitination"/>
    <property type="evidence" value="ECO:0007669"/>
    <property type="project" value="TreeGrafter"/>
</dbReference>
<organism evidence="15 16">
    <name type="scientific">[Candida] arabinofermentans NRRL YB-2248</name>
    <dbReference type="NCBI Taxonomy" id="983967"/>
    <lineage>
        <taxon>Eukaryota</taxon>
        <taxon>Fungi</taxon>
        <taxon>Dikarya</taxon>
        <taxon>Ascomycota</taxon>
        <taxon>Saccharomycotina</taxon>
        <taxon>Pichiomycetes</taxon>
        <taxon>Pichiales</taxon>
        <taxon>Pichiaceae</taxon>
        <taxon>Ogataea</taxon>
        <taxon>Ogataea/Candida clade</taxon>
    </lineage>
</organism>
<dbReference type="OrthoDB" id="3838338at2759"/>
<dbReference type="InterPro" id="IPR056437">
    <property type="entry name" value="Znf-C2H2_ZNF598/HEL2"/>
</dbReference>
<evidence type="ECO:0000256" key="1">
    <source>
        <dbReference type="ARBA" id="ARBA00000900"/>
    </source>
</evidence>
<dbReference type="Proteomes" id="UP000094801">
    <property type="component" value="Unassembled WGS sequence"/>
</dbReference>
<accession>A0A1E4T5W0</accession>
<dbReference type="Pfam" id="PF23230">
    <property type="entry name" value="zf-C2H2_13"/>
    <property type="match status" value="1"/>
</dbReference>
<feature type="compositionally biased region" description="Low complexity" evidence="13">
    <location>
        <begin position="289"/>
        <end position="304"/>
    </location>
</feature>
<dbReference type="Pfam" id="PF25447">
    <property type="entry name" value="RING_ZNF598"/>
    <property type="match status" value="1"/>
</dbReference>
<dbReference type="GO" id="GO:0043022">
    <property type="term" value="F:ribosome binding"/>
    <property type="evidence" value="ECO:0007669"/>
    <property type="project" value="TreeGrafter"/>
</dbReference>
<feature type="non-terminal residue" evidence="15">
    <location>
        <position position="402"/>
    </location>
</feature>
<evidence type="ECO:0000259" key="14">
    <source>
        <dbReference type="PROSITE" id="PS50089"/>
    </source>
</evidence>
<dbReference type="EMBL" id="KV453848">
    <property type="protein sequence ID" value="ODV87144.1"/>
    <property type="molecule type" value="Genomic_DNA"/>
</dbReference>
<protein>
    <recommendedName>
        <fullName evidence="4">RING-type E3 ubiquitin transferase</fullName>
        <ecNumber evidence="4">2.3.2.27</ecNumber>
    </recommendedName>
</protein>
<dbReference type="GO" id="GO:0072344">
    <property type="term" value="P:rescue of stalled ribosome"/>
    <property type="evidence" value="ECO:0007669"/>
    <property type="project" value="InterPro"/>
</dbReference>
<reference evidence="16" key="1">
    <citation type="submission" date="2016-04" db="EMBL/GenBank/DDBJ databases">
        <title>Comparative genomics of biotechnologically important yeasts.</title>
        <authorList>
            <consortium name="DOE Joint Genome Institute"/>
            <person name="Riley R."/>
            <person name="Haridas S."/>
            <person name="Wolfe K.H."/>
            <person name="Lopes M.R."/>
            <person name="Hittinger C.T."/>
            <person name="Goker M."/>
            <person name="Salamov A."/>
            <person name="Wisecaver J."/>
            <person name="Long T.M."/>
            <person name="Aerts A.L."/>
            <person name="Barry K."/>
            <person name="Choi C."/>
            <person name="Clum A."/>
            <person name="Coughlan A.Y."/>
            <person name="Deshpande S."/>
            <person name="Douglass A.P."/>
            <person name="Hanson S.J."/>
            <person name="Klenk H.-P."/>
            <person name="Labutti K."/>
            <person name="Lapidus A."/>
            <person name="Lindquist E."/>
            <person name="Lipzen A."/>
            <person name="Meier-Kolthoff J.P."/>
            <person name="Ohm R.A."/>
            <person name="Otillar R.P."/>
            <person name="Pangilinan J."/>
            <person name="Peng Y."/>
            <person name="Rokas A."/>
            <person name="Rosa C.A."/>
            <person name="Scheuner C."/>
            <person name="Sibirny A.A."/>
            <person name="Slot J.C."/>
            <person name="Stielow J.B."/>
            <person name="Sun H."/>
            <person name="Kurtzman C.P."/>
            <person name="Blackwell M."/>
            <person name="Grigoriev I.V."/>
            <person name="Jeffries T.W."/>
        </authorList>
    </citation>
    <scope>NUCLEOTIDE SEQUENCE [LARGE SCALE GENOMIC DNA]</scope>
    <source>
        <strain evidence="16">NRRL YB-2248</strain>
    </source>
</reference>
<evidence type="ECO:0000313" key="15">
    <source>
        <dbReference type="EMBL" id="ODV87144.1"/>
    </source>
</evidence>
<dbReference type="Pfam" id="PF23202">
    <property type="entry name" value="PAH_ZNF598"/>
    <property type="match status" value="1"/>
</dbReference>
<dbReference type="PANTHER" id="PTHR22938">
    <property type="entry name" value="ZINC FINGER PROTEIN 598"/>
    <property type="match status" value="1"/>
</dbReference>
<keyword evidence="7" id="KW-0808">Transferase</keyword>
<dbReference type="InterPro" id="IPR044288">
    <property type="entry name" value="ZNF598/HEL2"/>
</dbReference>
<name>A0A1E4T5W0_9ASCO</name>
<proteinExistence type="inferred from homology"/>
<dbReference type="CDD" id="cd16615">
    <property type="entry name" value="RING-HC_ZNF598"/>
    <property type="match status" value="1"/>
</dbReference>
<keyword evidence="5" id="KW-0963">Cytoplasm</keyword>
<dbReference type="PROSITE" id="PS50089">
    <property type="entry name" value="ZF_RING_2"/>
    <property type="match status" value="1"/>
</dbReference>
<evidence type="ECO:0000256" key="10">
    <source>
        <dbReference type="ARBA" id="ARBA00022833"/>
    </source>
</evidence>